<accession>A0A0R3JSC2</accession>
<dbReference type="EMBL" id="LKHP01000010">
    <property type="protein sequence ID" value="KRQ86377.1"/>
    <property type="molecule type" value="Genomic_DNA"/>
</dbReference>
<dbReference type="SUPFAM" id="SSF53697">
    <property type="entry name" value="SIS domain"/>
    <property type="match status" value="1"/>
</dbReference>
<dbReference type="InterPro" id="IPR047640">
    <property type="entry name" value="RpiR-like"/>
</dbReference>
<evidence type="ECO:0000256" key="3">
    <source>
        <dbReference type="ARBA" id="ARBA00023163"/>
    </source>
</evidence>
<dbReference type="PROSITE" id="PS51464">
    <property type="entry name" value="SIS"/>
    <property type="match status" value="1"/>
</dbReference>
<dbReference type="GO" id="GO:0097367">
    <property type="term" value="F:carbohydrate derivative binding"/>
    <property type="evidence" value="ECO:0007669"/>
    <property type="project" value="InterPro"/>
</dbReference>
<keyword evidence="2" id="KW-0238">DNA-binding</keyword>
<dbReference type="InterPro" id="IPR046348">
    <property type="entry name" value="SIS_dom_sf"/>
</dbReference>
<dbReference type="PROSITE" id="PS51071">
    <property type="entry name" value="HTH_RPIR"/>
    <property type="match status" value="1"/>
</dbReference>
<comment type="caution">
    <text evidence="6">The sequence shown here is derived from an EMBL/GenBank/DDBJ whole genome shotgun (WGS) entry which is preliminary data.</text>
</comment>
<evidence type="ECO:0000313" key="6">
    <source>
        <dbReference type="EMBL" id="KRQ86377.1"/>
    </source>
</evidence>
<dbReference type="STRING" id="908809.ABG79_01758"/>
<feature type="domain" description="HTH rpiR-type" evidence="4">
    <location>
        <begin position="3"/>
        <end position="79"/>
    </location>
</feature>
<name>A0A0R3JSC2_CALMK</name>
<dbReference type="RefSeq" id="WP_057979087.1">
    <property type="nucleotide sequence ID" value="NZ_LKHP01000010.1"/>
</dbReference>
<dbReference type="InterPro" id="IPR035472">
    <property type="entry name" value="RpiR-like_SIS"/>
</dbReference>
<evidence type="ECO:0000256" key="2">
    <source>
        <dbReference type="ARBA" id="ARBA00023125"/>
    </source>
</evidence>
<protein>
    <submittedName>
        <fullName evidence="6">Putative HTH-type transcriptional regulator YbbH</fullName>
    </submittedName>
</protein>
<reference evidence="6 7" key="1">
    <citation type="submission" date="2015-09" db="EMBL/GenBank/DDBJ databases">
        <title>Draft genome sequence of a Caloramator mitchellensis, a moderate thermophile from the Great Artesian Basin of Australia.</title>
        <authorList>
            <person name="Patel B.K."/>
        </authorList>
    </citation>
    <scope>NUCLEOTIDE SEQUENCE [LARGE SCALE GENOMIC DNA]</scope>
    <source>
        <strain evidence="6 7">VF08</strain>
    </source>
</reference>
<proteinExistence type="predicted"/>
<evidence type="ECO:0000313" key="7">
    <source>
        <dbReference type="Proteomes" id="UP000052015"/>
    </source>
</evidence>
<keyword evidence="7" id="KW-1185">Reference proteome</keyword>
<dbReference type="PATRIC" id="fig|908809.3.peg.1758"/>
<dbReference type="PANTHER" id="PTHR30514:SF1">
    <property type="entry name" value="HTH-TYPE TRANSCRIPTIONAL REGULATOR HEXR-RELATED"/>
    <property type="match status" value="1"/>
</dbReference>
<organism evidence="6 7">
    <name type="scientific">Caloramator mitchellensis</name>
    <dbReference type="NCBI Taxonomy" id="908809"/>
    <lineage>
        <taxon>Bacteria</taxon>
        <taxon>Bacillati</taxon>
        <taxon>Bacillota</taxon>
        <taxon>Clostridia</taxon>
        <taxon>Eubacteriales</taxon>
        <taxon>Clostridiaceae</taxon>
        <taxon>Caloramator</taxon>
    </lineage>
</organism>
<dbReference type="PANTHER" id="PTHR30514">
    <property type="entry name" value="GLUCOKINASE"/>
    <property type="match status" value="1"/>
</dbReference>
<dbReference type="Proteomes" id="UP000052015">
    <property type="component" value="Unassembled WGS sequence"/>
</dbReference>
<dbReference type="InterPro" id="IPR009057">
    <property type="entry name" value="Homeodomain-like_sf"/>
</dbReference>
<gene>
    <name evidence="6" type="primary">ybbH</name>
    <name evidence="6" type="ORF">ABG79_01758</name>
</gene>
<dbReference type="Pfam" id="PF01380">
    <property type="entry name" value="SIS"/>
    <property type="match status" value="1"/>
</dbReference>
<dbReference type="InterPro" id="IPR000281">
    <property type="entry name" value="HTH_RpiR"/>
</dbReference>
<dbReference type="CDD" id="cd05013">
    <property type="entry name" value="SIS_RpiR"/>
    <property type="match status" value="1"/>
</dbReference>
<dbReference type="SUPFAM" id="SSF46689">
    <property type="entry name" value="Homeodomain-like"/>
    <property type="match status" value="1"/>
</dbReference>
<feature type="domain" description="SIS" evidence="5">
    <location>
        <begin position="123"/>
        <end position="263"/>
    </location>
</feature>
<dbReference type="Pfam" id="PF01418">
    <property type="entry name" value="HTH_6"/>
    <property type="match status" value="1"/>
</dbReference>
<dbReference type="Gene3D" id="3.40.50.10490">
    <property type="entry name" value="Glucose-6-phosphate isomerase like protein, domain 1"/>
    <property type="match status" value="1"/>
</dbReference>
<keyword evidence="1" id="KW-0805">Transcription regulation</keyword>
<dbReference type="GO" id="GO:1901135">
    <property type="term" value="P:carbohydrate derivative metabolic process"/>
    <property type="evidence" value="ECO:0007669"/>
    <property type="project" value="InterPro"/>
</dbReference>
<evidence type="ECO:0000256" key="1">
    <source>
        <dbReference type="ARBA" id="ARBA00023015"/>
    </source>
</evidence>
<dbReference type="InterPro" id="IPR036388">
    <property type="entry name" value="WH-like_DNA-bd_sf"/>
</dbReference>
<dbReference type="AlphaFoldDB" id="A0A0R3JSC2"/>
<dbReference type="InterPro" id="IPR001347">
    <property type="entry name" value="SIS_dom"/>
</dbReference>
<dbReference type="GO" id="GO:0003700">
    <property type="term" value="F:DNA-binding transcription factor activity"/>
    <property type="evidence" value="ECO:0007669"/>
    <property type="project" value="InterPro"/>
</dbReference>
<evidence type="ECO:0000259" key="5">
    <source>
        <dbReference type="PROSITE" id="PS51464"/>
    </source>
</evidence>
<evidence type="ECO:0000259" key="4">
    <source>
        <dbReference type="PROSITE" id="PS51071"/>
    </source>
</evidence>
<dbReference type="Gene3D" id="1.10.10.10">
    <property type="entry name" value="Winged helix-like DNA-binding domain superfamily/Winged helix DNA-binding domain"/>
    <property type="match status" value="1"/>
</dbReference>
<dbReference type="GO" id="GO:0003677">
    <property type="term" value="F:DNA binding"/>
    <property type="evidence" value="ECO:0007669"/>
    <property type="project" value="UniProtKB-KW"/>
</dbReference>
<keyword evidence="3" id="KW-0804">Transcription</keyword>
<dbReference type="OrthoDB" id="3684496at2"/>
<sequence length="281" mass="31914">MEQNCMQKIRDIFSSLKGAEKRVAEYILKHPKDIIHFSITELSEAAECGEATIIRFCKKLGYKGYQELKIKMASEVISPIEDIHEEIKENDDELVIMQKVFNANIYSLNQTLKLNDYKLIKKAIDILYNSERIVFYGMGGSAALAYDFYHKFLRTGKWVEFASDSHVQAMISSRLNDMDCIFAISNTGSNKDLIENIGIARKNGTKVISITANSKSPISKVSDVVLISYGKESNFKSEAMESRISALSLIDTIFVGYCLKDKEEYLDNLHKVRNAIAVKRY</sequence>